<reference evidence="1 2" key="1">
    <citation type="journal article" date="2001" name="FEMS Microbiol. Lett.">
        <title>Oceanobacillus iheyensis gen. nov., sp. nov., a deep-sea extremely halotolerant and alkaliphilic species isolated from a depth of 1050 m on the Iheya Ridge.</title>
        <authorList>
            <person name="Lu J."/>
            <person name="Nogi Y."/>
            <person name="Takami H."/>
        </authorList>
    </citation>
    <scope>NUCLEOTIDE SEQUENCE [LARGE SCALE GENOMIC DNA]</scope>
    <source>
        <strain evidence="2">DSM 14371 / CIP 107618 / JCM 11309 / KCTC 3954 / HTE831</strain>
    </source>
</reference>
<organism evidence="1 2">
    <name type="scientific">Oceanobacillus iheyensis (strain DSM 14371 / CIP 107618 / JCM 11309 / KCTC 3954 / HTE831)</name>
    <dbReference type="NCBI Taxonomy" id="221109"/>
    <lineage>
        <taxon>Bacteria</taxon>
        <taxon>Bacillati</taxon>
        <taxon>Bacillota</taxon>
        <taxon>Bacilli</taxon>
        <taxon>Bacillales</taxon>
        <taxon>Bacillaceae</taxon>
        <taxon>Oceanobacillus</taxon>
    </lineage>
</organism>
<evidence type="ECO:0000313" key="1">
    <source>
        <dbReference type="EMBL" id="BAC15200.1"/>
    </source>
</evidence>
<dbReference type="RefSeq" id="WP_011067640.1">
    <property type="nucleotide sequence ID" value="NC_004193.1"/>
</dbReference>
<reference evidence="1 2" key="2">
    <citation type="journal article" date="2002" name="Nucleic Acids Res.">
        <title>Genome sequence of Oceanobacillus iheyensis isolated from the Iheya Ridge and its unexpected adaptive capabilities to extreme environments.</title>
        <authorList>
            <person name="Takami H."/>
            <person name="Takaki Y."/>
            <person name="Uchiyama I."/>
        </authorList>
    </citation>
    <scope>NUCLEOTIDE SEQUENCE [LARGE SCALE GENOMIC DNA]</scope>
    <source>
        <strain evidence="2">DSM 14371 / CIP 107618 / JCM 11309 / KCTC 3954 / HTE831</strain>
    </source>
</reference>
<keyword evidence="2" id="KW-1185">Reference proteome</keyword>
<evidence type="ECO:0000313" key="2">
    <source>
        <dbReference type="Proteomes" id="UP000000822"/>
    </source>
</evidence>
<dbReference type="Proteomes" id="UP000000822">
    <property type="component" value="Chromosome"/>
</dbReference>
<protein>
    <submittedName>
        <fullName evidence="1">Uncharacterized protein</fullName>
    </submittedName>
</protein>
<proteinExistence type="predicted"/>
<accession>Q8ELI3</accession>
<dbReference type="HOGENOM" id="CLU_157757_0_0_9"/>
<dbReference type="eggNOG" id="COG1714">
    <property type="taxonomic scope" value="Bacteria"/>
</dbReference>
<dbReference type="STRING" id="221109.gene:10735496"/>
<name>Q8ELI3_OCEIH</name>
<dbReference type="AlphaFoldDB" id="Q8ELI3"/>
<gene>
    <name evidence="1" type="ordered locus">OB3244</name>
</gene>
<dbReference type="KEGG" id="oih:OB3244"/>
<sequence>MKSMTKKRTKAFFIDLAISTAVTIGVEQILRKKIKNEAVHALITPTVVMWGLEYAQLRTCGQTVGYKQVGIKLEAKDGQAPTSNQIIKRMAYRDYVSTFKYFGNRKGFEGEDGSVLPQDTYAKTVVKEV</sequence>
<dbReference type="EMBL" id="BA000028">
    <property type="protein sequence ID" value="BAC15200.1"/>
    <property type="molecule type" value="Genomic_DNA"/>
</dbReference>
<dbReference type="OrthoDB" id="2354892at2"/>